<reference evidence="1 2" key="1">
    <citation type="submission" date="2024-09" db="EMBL/GenBank/DDBJ databases">
        <title>Chromosome-scale assembly of Riccia sorocarpa.</title>
        <authorList>
            <person name="Paukszto L."/>
        </authorList>
    </citation>
    <scope>NUCLEOTIDE SEQUENCE [LARGE SCALE GENOMIC DNA]</scope>
    <source>
        <strain evidence="1">LP-2024</strain>
        <tissue evidence="1">Aerial parts of the thallus</tissue>
    </source>
</reference>
<sequence length="182" mass="20471">MAPLLLSGTLNYRFHNAGQFTSLSQLKPAVQVTTRSYKMGKKRMGQEVETAAKRQEREKKATITWQADEHFWVLQGGELVEPVDVYPEQLRLDFAIYTDAVTAFFANNDDAAVIFDDELSLLGCAAYALAHEGEERAKRFSVYQAIARVFGFRDRTQLDPGLEAAVKKQWSTAGEQFVGFIP</sequence>
<dbReference type="EMBL" id="JBJQOH010000003">
    <property type="protein sequence ID" value="KAL3691741.1"/>
    <property type="molecule type" value="Genomic_DNA"/>
</dbReference>
<gene>
    <name evidence="1" type="ORF">R1sor_005392</name>
</gene>
<dbReference type="Proteomes" id="UP001633002">
    <property type="component" value="Unassembled WGS sequence"/>
</dbReference>
<evidence type="ECO:0000313" key="2">
    <source>
        <dbReference type="Proteomes" id="UP001633002"/>
    </source>
</evidence>
<accession>A0ABD3HLE3</accession>
<comment type="caution">
    <text evidence="1">The sequence shown here is derived from an EMBL/GenBank/DDBJ whole genome shotgun (WGS) entry which is preliminary data.</text>
</comment>
<name>A0ABD3HLE3_9MARC</name>
<proteinExistence type="predicted"/>
<organism evidence="1 2">
    <name type="scientific">Riccia sorocarpa</name>
    <dbReference type="NCBI Taxonomy" id="122646"/>
    <lineage>
        <taxon>Eukaryota</taxon>
        <taxon>Viridiplantae</taxon>
        <taxon>Streptophyta</taxon>
        <taxon>Embryophyta</taxon>
        <taxon>Marchantiophyta</taxon>
        <taxon>Marchantiopsida</taxon>
        <taxon>Marchantiidae</taxon>
        <taxon>Marchantiales</taxon>
        <taxon>Ricciaceae</taxon>
        <taxon>Riccia</taxon>
    </lineage>
</organism>
<keyword evidence="2" id="KW-1185">Reference proteome</keyword>
<protein>
    <submittedName>
        <fullName evidence="1">Uncharacterized protein</fullName>
    </submittedName>
</protein>
<evidence type="ECO:0000313" key="1">
    <source>
        <dbReference type="EMBL" id="KAL3691741.1"/>
    </source>
</evidence>
<dbReference type="AlphaFoldDB" id="A0ABD3HLE3"/>